<keyword evidence="2" id="KW-0460">Magnesium</keyword>
<evidence type="ECO:0000313" key="4">
    <source>
        <dbReference type="Proteomes" id="UP000294739"/>
    </source>
</evidence>
<dbReference type="PANTHER" id="PTHR46470">
    <property type="entry name" value="N-ACYLNEURAMINATE-9-PHOSPHATASE"/>
    <property type="match status" value="1"/>
</dbReference>
<proteinExistence type="predicted"/>
<evidence type="ECO:0000256" key="1">
    <source>
        <dbReference type="ARBA" id="ARBA00022801"/>
    </source>
</evidence>
<keyword evidence="4" id="KW-1185">Reference proteome</keyword>
<gene>
    <name evidence="3" type="ORF">E1269_24675</name>
</gene>
<comment type="caution">
    <text evidence="3">The sequence shown here is derived from an EMBL/GenBank/DDBJ whole genome shotgun (WGS) entry which is preliminary data.</text>
</comment>
<sequence>MPALFLDLDDTLIDRASAFRGWAEELVRDHRLSGEDLDWLITVDREGYEPRERVAAAILERFGLTGWSVDDLAADLRHAVVERLVLAAEVPRALAAARDAGWVPVVVTNGALVQQERKLRRTGLDRLVAGWVVSEAAGCAKPDPRIFDLAARVAGRPLDGAWMIGDSAANDIGGAHAAGLDSVWVHHGRTWHDRAFAPSVIVDTCPAAIDHVVVQPRSGLPDSVRR</sequence>
<dbReference type="SFLD" id="SFLDS00003">
    <property type="entry name" value="Haloacid_Dehalogenase"/>
    <property type="match status" value="1"/>
</dbReference>
<dbReference type="InterPro" id="IPR023214">
    <property type="entry name" value="HAD_sf"/>
</dbReference>
<name>A0A4R5CN23_9ACTN</name>
<dbReference type="SFLD" id="SFLDG01129">
    <property type="entry name" value="C1.5:_HAD__Beta-PGM__Phosphata"/>
    <property type="match status" value="1"/>
</dbReference>
<dbReference type="Pfam" id="PF00702">
    <property type="entry name" value="Hydrolase"/>
    <property type="match status" value="1"/>
</dbReference>
<dbReference type="AlphaFoldDB" id="A0A4R5CN23"/>
<dbReference type="InterPro" id="IPR051400">
    <property type="entry name" value="HAD-like_hydrolase"/>
</dbReference>
<dbReference type="EMBL" id="SMKZ01000047">
    <property type="protein sequence ID" value="TDE00660.1"/>
    <property type="molecule type" value="Genomic_DNA"/>
</dbReference>
<organism evidence="3 4">
    <name type="scientific">Jiangella asiatica</name>
    <dbReference type="NCBI Taxonomy" id="2530372"/>
    <lineage>
        <taxon>Bacteria</taxon>
        <taxon>Bacillati</taxon>
        <taxon>Actinomycetota</taxon>
        <taxon>Actinomycetes</taxon>
        <taxon>Jiangellales</taxon>
        <taxon>Jiangellaceae</taxon>
        <taxon>Jiangella</taxon>
    </lineage>
</organism>
<evidence type="ECO:0000313" key="3">
    <source>
        <dbReference type="EMBL" id="TDE00660.1"/>
    </source>
</evidence>
<reference evidence="3 4" key="1">
    <citation type="submission" date="2019-03" db="EMBL/GenBank/DDBJ databases">
        <title>Draft genome sequences of novel Actinobacteria.</title>
        <authorList>
            <person name="Sahin N."/>
            <person name="Ay H."/>
            <person name="Saygin H."/>
        </authorList>
    </citation>
    <scope>NUCLEOTIDE SEQUENCE [LARGE SCALE GENOMIC DNA]</scope>
    <source>
        <strain evidence="3 4">5K138</strain>
    </source>
</reference>
<dbReference type="SUPFAM" id="SSF56784">
    <property type="entry name" value="HAD-like"/>
    <property type="match status" value="1"/>
</dbReference>
<dbReference type="InterPro" id="IPR036412">
    <property type="entry name" value="HAD-like_sf"/>
</dbReference>
<dbReference type="GO" id="GO:0016787">
    <property type="term" value="F:hydrolase activity"/>
    <property type="evidence" value="ECO:0007669"/>
    <property type="project" value="UniProtKB-KW"/>
</dbReference>
<dbReference type="InParanoid" id="A0A4R5CN23"/>
<dbReference type="OrthoDB" id="3680851at2"/>
<evidence type="ECO:0000256" key="2">
    <source>
        <dbReference type="ARBA" id="ARBA00022842"/>
    </source>
</evidence>
<dbReference type="Gene3D" id="1.20.120.1600">
    <property type="match status" value="1"/>
</dbReference>
<dbReference type="RefSeq" id="WP_131899564.1">
    <property type="nucleotide sequence ID" value="NZ_SMKZ01000047.1"/>
</dbReference>
<protein>
    <submittedName>
        <fullName evidence="3">HAD family hydrolase</fullName>
    </submittedName>
</protein>
<accession>A0A4R5CN23</accession>
<dbReference type="Gene3D" id="3.40.50.1000">
    <property type="entry name" value="HAD superfamily/HAD-like"/>
    <property type="match status" value="1"/>
</dbReference>
<dbReference type="Proteomes" id="UP000294739">
    <property type="component" value="Unassembled WGS sequence"/>
</dbReference>
<keyword evidence="1 3" id="KW-0378">Hydrolase</keyword>